<feature type="domain" description="N-terminal Ras-GEF" evidence="5">
    <location>
        <begin position="310"/>
        <end position="433"/>
    </location>
</feature>
<feature type="region of interest" description="Disordered" evidence="3">
    <location>
        <begin position="257"/>
        <end position="306"/>
    </location>
</feature>
<dbReference type="SUPFAM" id="SSF48366">
    <property type="entry name" value="Ras GEF"/>
    <property type="match status" value="1"/>
</dbReference>
<keyword evidence="1 2" id="KW-0344">Guanine-nucleotide releasing factor</keyword>
<evidence type="ECO:0000256" key="1">
    <source>
        <dbReference type="ARBA" id="ARBA00022658"/>
    </source>
</evidence>
<dbReference type="InterPro" id="IPR023578">
    <property type="entry name" value="Ras_GEF_dom_sf"/>
</dbReference>
<dbReference type="SMART" id="SM00147">
    <property type="entry name" value="RasGEF"/>
    <property type="match status" value="1"/>
</dbReference>
<dbReference type="Gene3D" id="1.10.840.10">
    <property type="entry name" value="Ras guanine-nucleotide exchange factors catalytic domain"/>
    <property type="match status" value="1"/>
</dbReference>
<keyword evidence="7" id="KW-1185">Reference proteome</keyword>
<dbReference type="InterPro" id="IPR000651">
    <property type="entry name" value="Ras-like_Gua-exchang_fac_N"/>
</dbReference>
<evidence type="ECO:0000259" key="4">
    <source>
        <dbReference type="PROSITE" id="PS50009"/>
    </source>
</evidence>
<dbReference type="InterPro" id="IPR036964">
    <property type="entry name" value="RASGEF_cat_dom_sf"/>
</dbReference>
<proteinExistence type="predicted"/>
<accession>A0A316U9P1</accession>
<dbReference type="Gene3D" id="1.20.870.10">
    <property type="entry name" value="Son of sevenless (SoS) protein Chain: S domain 1"/>
    <property type="match status" value="1"/>
</dbReference>
<protein>
    <submittedName>
        <fullName evidence="6">Ras GEF</fullName>
    </submittedName>
</protein>
<name>A0A316U9P1_9BASI</name>
<dbReference type="PANTHER" id="PTHR23113">
    <property type="entry name" value="GUANINE NUCLEOTIDE EXCHANGE FACTOR"/>
    <property type="match status" value="1"/>
</dbReference>
<feature type="region of interest" description="Disordered" evidence="3">
    <location>
        <begin position="853"/>
        <end position="874"/>
    </location>
</feature>
<dbReference type="GO" id="GO:0005085">
    <property type="term" value="F:guanyl-nucleotide exchange factor activity"/>
    <property type="evidence" value="ECO:0007669"/>
    <property type="project" value="UniProtKB-KW"/>
</dbReference>
<dbReference type="Proteomes" id="UP000245942">
    <property type="component" value="Unassembled WGS sequence"/>
</dbReference>
<dbReference type="EMBL" id="KZ819326">
    <property type="protein sequence ID" value="PWN21123.1"/>
    <property type="molecule type" value="Genomic_DNA"/>
</dbReference>
<reference evidence="6 7" key="1">
    <citation type="journal article" date="2018" name="Mol. Biol. Evol.">
        <title>Broad Genomic Sampling Reveals a Smut Pathogenic Ancestry of the Fungal Clade Ustilaginomycotina.</title>
        <authorList>
            <person name="Kijpornyongpan T."/>
            <person name="Mondo S.J."/>
            <person name="Barry K."/>
            <person name="Sandor L."/>
            <person name="Lee J."/>
            <person name="Lipzen A."/>
            <person name="Pangilinan J."/>
            <person name="LaButti K."/>
            <person name="Hainaut M."/>
            <person name="Henrissat B."/>
            <person name="Grigoriev I.V."/>
            <person name="Spatafora J.W."/>
            <person name="Aime M.C."/>
        </authorList>
    </citation>
    <scope>NUCLEOTIDE SEQUENCE [LARGE SCALE GENOMIC DNA]</scope>
    <source>
        <strain evidence="6 7">MCA 4718</strain>
    </source>
</reference>
<organism evidence="6 7">
    <name type="scientific">Pseudomicrostroma glucosiphilum</name>
    <dbReference type="NCBI Taxonomy" id="1684307"/>
    <lineage>
        <taxon>Eukaryota</taxon>
        <taxon>Fungi</taxon>
        <taxon>Dikarya</taxon>
        <taxon>Basidiomycota</taxon>
        <taxon>Ustilaginomycotina</taxon>
        <taxon>Exobasidiomycetes</taxon>
        <taxon>Microstromatales</taxon>
        <taxon>Microstromatales incertae sedis</taxon>
        <taxon>Pseudomicrostroma</taxon>
    </lineage>
</organism>
<dbReference type="InterPro" id="IPR001895">
    <property type="entry name" value="RASGEF_cat_dom"/>
</dbReference>
<dbReference type="GO" id="GO:0005886">
    <property type="term" value="C:plasma membrane"/>
    <property type="evidence" value="ECO:0007669"/>
    <property type="project" value="TreeGrafter"/>
</dbReference>
<feature type="compositionally biased region" description="Low complexity" evidence="3">
    <location>
        <begin position="858"/>
        <end position="870"/>
    </location>
</feature>
<evidence type="ECO:0000256" key="3">
    <source>
        <dbReference type="SAM" id="MobiDB-lite"/>
    </source>
</evidence>
<dbReference type="PANTHER" id="PTHR23113:SF368">
    <property type="entry name" value="CELL DIVISION CONTROL PROTEIN 25"/>
    <property type="match status" value="1"/>
</dbReference>
<feature type="region of interest" description="Disordered" evidence="3">
    <location>
        <begin position="206"/>
        <end position="227"/>
    </location>
</feature>
<evidence type="ECO:0000256" key="2">
    <source>
        <dbReference type="PROSITE-ProRule" id="PRU00168"/>
    </source>
</evidence>
<feature type="compositionally biased region" description="Low complexity" evidence="3">
    <location>
        <begin position="132"/>
        <end position="150"/>
    </location>
</feature>
<feature type="compositionally biased region" description="Polar residues" evidence="3">
    <location>
        <begin position="1"/>
        <end position="15"/>
    </location>
</feature>
<gene>
    <name evidence="6" type="ORF">BCV69DRAFT_312383</name>
</gene>
<feature type="region of interest" description="Disordered" evidence="3">
    <location>
        <begin position="1053"/>
        <end position="1072"/>
    </location>
</feature>
<dbReference type="PROSITE" id="PS50212">
    <property type="entry name" value="RASGEF_NTER"/>
    <property type="match status" value="1"/>
</dbReference>
<dbReference type="InterPro" id="IPR008937">
    <property type="entry name" value="Ras-like_GEF"/>
</dbReference>
<feature type="compositionally biased region" description="Polar residues" evidence="3">
    <location>
        <begin position="155"/>
        <end position="181"/>
    </location>
</feature>
<dbReference type="Pfam" id="PF00618">
    <property type="entry name" value="RasGEF_N"/>
    <property type="match status" value="1"/>
</dbReference>
<evidence type="ECO:0000313" key="7">
    <source>
        <dbReference type="Proteomes" id="UP000245942"/>
    </source>
</evidence>
<dbReference type="PROSITE" id="PS50009">
    <property type="entry name" value="RASGEF_CAT"/>
    <property type="match status" value="1"/>
</dbReference>
<feature type="domain" description="Ras-GEF" evidence="4">
    <location>
        <begin position="1112"/>
        <end position="1418"/>
    </location>
</feature>
<dbReference type="SMART" id="SM00229">
    <property type="entry name" value="RasGEFN"/>
    <property type="match status" value="1"/>
</dbReference>
<sequence length="1442" mass="156738">MQDSNENLSTDTGSSFAPPHGCHGAPFETTSWTAIQAVARKYNLSLRAHENVLRELIGVDHEQSQPGPGVNVLDSLDRSRWTITARLTAHGRAVYCLAKAEEFSEVKAKPAKRFPVIGSKASMSLLKNRGLSTGANATSSSPSTPSTQAAFNSAGALSQATSQRGPTTPSPRTDTATAQASLSTRLCNSSRTDCLRAGDVLGAILSQSQSSDQSRRLPRNPPSVRLDSFPILAPSLVRQGHPGVGACQSTRALEVSSNSSEVGKGVNAAHEKSPATSDISWDLERAGSSEGVPSPPVGAKPTQEYSDPITSVSASAPTITELIAVLTSAIDNRLMTNFFLTFRIFMTTRQLLDLLIERFAWAMNALSYDSAQRRVVLVRTYAIFKYWLLHFFELDYLCDRTLRERLTKWLNAVSTGASASGSTVEIHVIKNLKNVIRDLKAQYMQTGVNALLQDVQSRSASSGSRCNVVHGEHDTGASTAAAETLFSPRDAAVRADRTSNDISKYRYPADPCVDGAPLLRRSGFTSSGHSRTRDLARPAPLPILTYDPLTRAISSTVDVLARMRRTMGNASMKGYSTTDVLLQSGFRRSDLLFVRDGVKDLFSSFEESGKHGACRDQDCALEHLGVHDPISNLGFANSISSNIPNSALDLVSGRSDPYSEFGWCQQGLKAGLLPRAASDRSSRDESGFGHCTINQRARACSLDGAGADRFRLRATNKEFRYSSSDPSVCSVSQCGSQPRFSHSSCAERQSAVKIVHPVISSLTNAAHRAADPQLDTQKGRTPTALGACTSSSSFPEFLSQLSSGNLLNSSAASTERSNIVQIDDIDLSSDEDDVAVMKALRRLPGARDLRMANRRAHSGSTSTSSVTLSVQGETHTRIRSARSATFSLGASRGCSKGSCRDSDVSASAQVEMMDPDDALAGYELVKGFRVEDFASDEDDGPGDVEEALRRLEGFIDEGKRLARVQRVEALWANSQSRQAALGAKGSTAEAEVEQADTLGIGNCLLTGDQGPRHNTVSQLVAEAASGIAQSSSAEQSFLGLQPARMAACGRDRHSVKADTASQAPSLASGPVPRVLFEDAKEEDKTGDKVSPTGTPSLRSLPPVHRCFLLDYKSEAIAKHFTLIERELFCAIGWTELVSDRWRERNYPHEVVDWEIYYKAQCQARQNAEAAGELPPRIDVETVVARFNLTCNWVASQVVLTRRVEERVAVISKFIRVAFKCYQQCNFVTLVEICLGLQSPWVERLHKTWARIGSWEMRVFRDLKALASPRHDFHHLRAAMHGMIIDENLEELITSSGPPPALRGATFLGGREPQIAATTRCVPFFGLFVSDLAKWHRLPSFIRPTGPRESGHALPRAEGVECDLQATHQERADLVSPPSDVPSQWSLNMRKIEQLGSTVKTILAFQQKAAAYTFEAEATLYNKCLRLRCLAGSQMTQLSPSDE</sequence>
<dbReference type="OrthoDB" id="10254377at2759"/>
<evidence type="ECO:0000259" key="5">
    <source>
        <dbReference type="PROSITE" id="PS50212"/>
    </source>
</evidence>
<dbReference type="GO" id="GO:0007265">
    <property type="term" value="P:Ras protein signal transduction"/>
    <property type="evidence" value="ECO:0007669"/>
    <property type="project" value="TreeGrafter"/>
</dbReference>
<dbReference type="CDD" id="cd06224">
    <property type="entry name" value="REM"/>
    <property type="match status" value="1"/>
</dbReference>
<feature type="region of interest" description="Disordered" evidence="3">
    <location>
        <begin position="1"/>
        <end position="22"/>
    </location>
</feature>
<dbReference type="GeneID" id="37016654"/>
<dbReference type="STRING" id="1684307.A0A316U9P1"/>
<dbReference type="Pfam" id="PF00617">
    <property type="entry name" value="RasGEF"/>
    <property type="match status" value="1"/>
</dbReference>
<dbReference type="RefSeq" id="XP_025348283.1">
    <property type="nucleotide sequence ID" value="XM_025494920.1"/>
</dbReference>
<feature type="region of interest" description="Disordered" evidence="3">
    <location>
        <begin position="132"/>
        <end position="181"/>
    </location>
</feature>
<evidence type="ECO:0000313" key="6">
    <source>
        <dbReference type="EMBL" id="PWN21123.1"/>
    </source>
</evidence>